<evidence type="ECO:0000259" key="6">
    <source>
        <dbReference type="Pfam" id="PF04055"/>
    </source>
</evidence>
<protein>
    <submittedName>
        <fullName evidence="7">Radical SAM protein</fullName>
    </submittedName>
</protein>
<keyword evidence="4" id="KW-0408">Iron</keyword>
<sequence length="339" mass="38814">MNHDSLKEKAFQREHLITASIELTQHCNFKCLHCYCPTKKVHMDYNDVIACIDKLYSMGVLYLTFTGGEAFLYKRFDEIYTYAKNKGFIISIMSNLSYITDVTKKILIKYPPKVIMITLYGTGADEYAKFTINKSAFKRVIENIKFLYSNNIDFMLKAIIGKETIPAALEGKFDDIARVYKKEIMYDAIIFPQKDLMRGKLSQRASIDDIINFEHSNPETVSFWRKSISNMTSQACIKCGGGINSLSIDAGGYASICSLYVEDKISFLSNDEKTIRKYLKDSHNKMQSYYINSKCSTCDQKSICRWCAAYANLEHGNSSEPIDFMCELAQRRISAFTEV</sequence>
<keyword evidence="2" id="KW-0949">S-adenosyl-L-methionine</keyword>
<name>A0A5X5WX93_SALET</name>
<evidence type="ECO:0000313" key="7">
    <source>
        <dbReference type="EMBL" id="ECA2824453.1"/>
    </source>
</evidence>
<dbReference type="GO" id="GO:0046872">
    <property type="term" value="F:metal ion binding"/>
    <property type="evidence" value="ECO:0007669"/>
    <property type="project" value="UniProtKB-KW"/>
</dbReference>
<dbReference type="SUPFAM" id="SSF102114">
    <property type="entry name" value="Radical SAM enzymes"/>
    <property type="match status" value="1"/>
</dbReference>
<dbReference type="SFLD" id="SFLDG01067">
    <property type="entry name" value="SPASM/twitch_domain_containing"/>
    <property type="match status" value="1"/>
</dbReference>
<dbReference type="SFLD" id="SFLDS00029">
    <property type="entry name" value="Radical_SAM"/>
    <property type="match status" value="1"/>
</dbReference>
<proteinExistence type="predicted"/>
<accession>A0A5X5WX93</accession>
<comment type="cofactor">
    <cofactor evidence="1">
        <name>[4Fe-4S] cluster</name>
        <dbReference type="ChEBI" id="CHEBI:49883"/>
    </cofactor>
</comment>
<evidence type="ECO:0000256" key="3">
    <source>
        <dbReference type="ARBA" id="ARBA00022723"/>
    </source>
</evidence>
<evidence type="ECO:0000256" key="2">
    <source>
        <dbReference type="ARBA" id="ARBA00022691"/>
    </source>
</evidence>
<reference evidence="7" key="1">
    <citation type="submission" date="2018-12" db="EMBL/GenBank/DDBJ databases">
        <authorList>
            <person name="Ashton P.M."/>
            <person name="Dallman T."/>
            <person name="Nair S."/>
            <person name="De Pinna E."/>
            <person name="Peters T."/>
            <person name="Grant K."/>
        </authorList>
    </citation>
    <scope>NUCLEOTIDE SEQUENCE</scope>
    <source>
        <strain evidence="7">650020</strain>
    </source>
</reference>
<dbReference type="InterPro" id="IPR058240">
    <property type="entry name" value="rSAM_sf"/>
</dbReference>
<evidence type="ECO:0000256" key="1">
    <source>
        <dbReference type="ARBA" id="ARBA00001966"/>
    </source>
</evidence>
<keyword evidence="5" id="KW-0411">Iron-sulfur</keyword>
<dbReference type="GO" id="GO:0003824">
    <property type="term" value="F:catalytic activity"/>
    <property type="evidence" value="ECO:0007669"/>
    <property type="project" value="InterPro"/>
</dbReference>
<dbReference type="PANTHER" id="PTHR11228:SF7">
    <property type="entry name" value="PQQA PEPTIDE CYCLASE"/>
    <property type="match status" value="1"/>
</dbReference>
<gene>
    <name evidence="7" type="ORF">EJI58_23440</name>
</gene>
<dbReference type="EMBL" id="AAHTQM010000032">
    <property type="protein sequence ID" value="ECA2824453.1"/>
    <property type="molecule type" value="Genomic_DNA"/>
</dbReference>
<dbReference type="Pfam" id="PF04055">
    <property type="entry name" value="Radical_SAM"/>
    <property type="match status" value="1"/>
</dbReference>
<dbReference type="InterPro" id="IPR007197">
    <property type="entry name" value="rSAM"/>
</dbReference>
<dbReference type="InterPro" id="IPR013785">
    <property type="entry name" value="Aldolase_TIM"/>
</dbReference>
<dbReference type="AlphaFoldDB" id="A0A5X5WX93"/>
<keyword evidence="3" id="KW-0479">Metal-binding</keyword>
<evidence type="ECO:0000256" key="5">
    <source>
        <dbReference type="ARBA" id="ARBA00023014"/>
    </source>
</evidence>
<dbReference type="GO" id="GO:0051536">
    <property type="term" value="F:iron-sulfur cluster binding"/>
    <property type="evidence" value="ECO:0007669"/>
    <property type="project" value="UniProtKB-KW"/>
</dbReference>
<dbReference type="InterPro" id="IPR050377">
    <property type="entry name" value="Radical_SAM_PqqE_MftC-like"/>
</dbReference>
<evidence type="ECO:0000256" key="4">
    <source>
        <dbReference type="ARBA" id="ARBA00023004"/>
    </source>
</evidence>
<comment type="caution">
    <text evidence="7">The sequence shown here is derived from an EMBL/GenBank/DDBJ whole genome shotgun (WGS) entry which is preliminary data.</text>
</comment>
<dbReference type="PANTHER" id="PTHR11228">
    <property type="entry name" value="RADICAL SAM DOMAIN PROTEIN"/>
    <property type="match status" value="1"/>
</dbReference>
<dbReference type="Gene3D" id="3.20.20.70">
    <property type="entry name" value="Aldolase class I"/>
    <property type="match status" value="1"/>
</dbReference>
<feature type="domain" description="Radical SAM core" evidence="6">
    <location>
        <begin position="21"/>
        <end position="153"/>
    </location>
</feature>
<dbReference type="CDD" id="cd01335">
    <property type="entry name" value="Radical_SAM"/>
    <property type="match status" value="1"/>
</dbReference>
<organism evidence="7">
    <name type="scientific">Salmonella enterica subsp. enterica serovar Corvallis</name>
    <dbReference type="NCBI Taxonomy" id="593905"/>
    <lineage>
        <taxon>Bacteria</taxon>
        <taxon>Pseudomonadati</taxon>
        <taxon>Pseudomonadota</taxon>
        <taxon>Gammaproteobacteria</taxon>
        <taxon>Enterobacterales</taxon>
        <taxon>Enterobacteriaceae</taxon>
        <taxon>Salmonella</taxon>
    </lineage>
</organism>